<dbReference type="NCBIfam" id="NF042914">
    <property type="entry name" value="SAV915_dom"/>
    <property type="match status" value="1"/>
</dbReference>
<evidence type="ECO:0000313" key="2">
    <source>
        <dbReference type="EMBL" id="WTW66339.1"/>
    </source>
</evidence>
<evidence type="ECO:0008006" key="3">
    <source>
        <dbReference type="Google" id="ProtNLM"/>
    </source>
</evidence>
<name>A0AAU2VGS4_9ACTN</name>
<dbReference type="InterPro" id="IPR049975">
    <property type="entry name" value="SAV_915-like_dom"/>
</dbReference>
<sequence>MDSLTIEDADPDERRPAGPLYVPVRLGSAGGHQLRFLRDEFGARTAVGFTSPDRLNAVLGGDQSWIRLAEPALRALSAPLGVTRVTVDPLLAPPAPRRRHGQPPSACARRDHALSR</sequence>
<gene>
    <name evidence="2" type="ORF">OG549_08620</name>
</gene>
<organism evidence="2">
    <name type="scientific">Streptomyces sp. NBC_00003</name>
    <dbReference type="NCBI Taxonomy" id="2903608"/>
    <lineage>
        <taxon>Bacteria</taxon>
        <taxon>Bacillati</taxon>
        <taxon>Actinomycetota</taxon>
        <taxon>Actinomycetes</taxon>
        <taxon>Kitasatosporales</taxon>
        <taxon>Streptomycetaceae</taxon>
        <taxon>Streptomyces</taxon>
    </lineage>
</organism>
<proteinExistence type="predicted"/>
<reference evidence="2" key="1">
    <citation type="submission" date="2022-10" db="EMBL/GenBank/DDBJ databases">
        <title>The complete genomes of actinobacterial strains from the NBC collection.</title>
        <authorList>
            <person name="Joergensen T.S."/>
            <person name="Alvarez Arevalo M."/>
            <person name="Sterndorff E.B."/>
            <person name="Faurdal D."/>
            <person name="Vuksanovic O."/>
            <person name="Mourched A.-S."/>
            <person name="Charusanti P."/>
            <person name="Shaw S."/>
            <person name="Blin K."/>
            <person name="Weber T."/>
        </authorList>
    </citation>
    <scope>NUCLEOTIDE SEQUENCE</scope>
    <source>
        <strain evidence="2">NBC_00003</strain>
    </source>
</reference>
<feature type="region of interest" description="Disordered" evidence="1">
    <location>
        <begin position="91"/>
        <end position="116"/>
    </location>
</feature>
<evidence type="ECO:0000256" key="1">
    <source>
        <dbReference type="SAM" id="MobiDB-lite"/>
    </source>
</evidence>
<accession>A0AAU2VGS4</accession>
<dbReference type="AlphaFoldDB" id="A0AAU2VGS4"/>
<protein>
    <recommendedName>
        <fullName evidence="3">SseB protein N-terminal domain-containing protein</fullName>
    </recommendedName>
</protein>
<dbReference type="EMBL" id="CP108318">
    <property type="protein sequence ID" value="WTW66339.1"/>
    <property type="molecule type" value="Genomic_DNA"/>
</dbReference>